<dbReference type="EMBL" id="CP002191">
    <property type="protein sequence ID" value="AFD26066.1"/>
    <property type="molecule type" value="Genomic_DNA"/>
</dbReference>
<feature type="domain" description="VOC" evidence="4">
    <location>
        <begin position="1"/>
        <end position="122"/>
    </location>
</feature>
<dbReference type="PATRIC" id="fig|745776.4.peg.2195"/>
<dbReference type="KEGG" id="dgo:DGo_CA2139"/>
<name>H8GYL9_DEIGI</name>
<evidence type="ECO:0000259" key="4">
    <source>
        <dbReference type="PROSITE" id="PS51819"/>
    </source>
</evidence>
<evidence type="ECO:0000256" key="1">
    <source>
        <dbReference type="ARBA" id="ARBA00011051"/>
    </source>
</evidence>
<dbReference type="Gene3D" id="3.10.180.10">
    <property type="entry name" value="2,3-Dihydroxybiphenyl 1,2-Dioxygenase, domain 1"/>
    <property type="match status" value="1"/>
</dbReference>
<keyword evidence="6" id="KW-1185">Reference proteome</keyword>
<dbReference type="InterPro" id="IPR000335">
    <property type="entry name" value="Bleomycin-R"/>
</dbReference>
<keyword evidence="3" id="KW-0046">Antibiotic resistance</keyword>
<evidence type="ECO:0000313" key="6">
    <source>
        <dbReference type="Proteomes" id="UP000007575"/>
    </source>
</evidence>
<organism evidence="5 6">
    <name type="scientific">Deinococcus gobiensis (strain DSM 21396 / JCM 16679 / CGMCC 1.7299 / I-0)</name>
    <dbReference type="NCBI Taxonomy" id="745776"/>
    <lineage>
        <taxon>Bacteria</taxon>
        <taxon>Thermotogati</taxon>
        <taxon>Deinococcota</taxon>
        <taxon>Deinococci</taxon>
        <taxon>Deinococcales</taxon>
        <taxon>Deinococcaceae</taxon>
        <taxon>Deinococcus</taxon>
    </lineage>
</organism>
<gene>
    <name evidence="5" type="ordered locus">DGo_CA2139</name>
</gene>
<dbReference type="CDD" id="cd08349">
    <property type="entry name" value="BLMA_like"/>
    <property type="match status" value="1"/>
</dbReference>
<dbReference type="SUPFAM" id="SSF54593">
    <property type="entry name" value="Glyoxalase/Bleomycin resistance protein/Dihydroxybiphenyl dioxygenase"/>
    <property type="match status" value="1"/>
</dbReference>
<dbReference type="PROSITE" id="PS51819">
    <property type="entry name" value="VOC"/>
    <property type="match status" value="1"/>
</dbReference>
<protein>
    <recommendedName>
        <fullName evidence="2">Bleomycin resistance protein</fullName>
    </recommendedName>
</protein>
<dbReference type="Pfam" id="PF00903">
    <property type="entry name" value="Glyoxalase"/>
    <property type="match status" value="1"/>
</dbReference>
<dbReference type="InterPro" id="IPR029068">
    <property type="entry name" value="Glyas_Bleomycin-R_OHBP_Dase"/>
</dbReference>
<dbReference type="InterPro" id="IPR037523">
    <property type="entry name" value="VOC_core"/>
</dbReference>
<dbReference type="Proteomes" id="UP000007575">
    <property type="component" value="Chromosome"/>
</dbReference>
<accession>H8GYL9</accession>
<comment type="similarity">
    <text evidence="1">Belongs to the bleomycin resistance protein family.</text>
</comment>
<evidence type="ECO:0000256" key="3">
    <source>
        <dbReference type="ARBA" id="ARBA00023251"/>
    </source>
</evidence>
<dbReference type="AlphaFoldDB" id="H8GYL9"/>
<sequence length="133" mass="14777">MPEFDVFDLPASLDFWCGALGFGVAYARPGFAYLEREGAQVMLQAMSGEWDTGPLEYPLGRGLNVEIGVSSLTPIVEALVGRGWPLFRPVRERWRVTGDRQTGNREFLVQDPNGYLLRFSEALGERPAAKNSP</sequence>
<dbReference type="STRING" id="745776.DGo_CA2139"/>
<dbReference type="InterPro" id="IPR004360">
    <property type="entry name" value="Glyas_Fos-R_dOase_dom"/>
</dbReference>
<evidence type="ECO:0000313" key="5">
    <source>
        <dbReference type="EMBL" id="AFD26066.1"/>
    </source>
</evidence>
<evidence type="ECO:0000256" key="2">
    <source>
        <dbReference type="ARBA" id="ARBA00021572"/>
    </source>
</evidence>
<reference evidence="5 6" key="1">
    <citation type="journal article" date="2012" name="PLoS ONE">
        <title>Genome sequence and transcriptome analysis of the radioresistant bacterium Deinococcus gobiensis: insights into the extreme environmental adaptations.</title>
        <authorList>
            <person name="Yuan M."/>
            <person name="Chen M."/>
            <person name="Zhang W."/>
            <person name="Lu W."/>
            <person name="Wang J."/>
            <person name="Yang M."/>
            <person name="Zhao P."/>
            <person name="Tang R."/>
            <person name="Li X."/>
            <person name="Hao Y."/>
            <person name="Zhou Z."/>
            <person name="Zhan Y."/>
            <person name="Yu H."/>
            <person name="Teng C."/>
            <person name="Yan Y."/>
            <person name="Ping S."/>
            <person name="Wang Y."/>
            <person name="Lin M."/>
        </authorList>
    </citation>
    <scope>NUCLEOTIDE SEQUENCE [LARGE SCALE GENOMIC DNA]</scope>
    <source>
        <strain evidence="5 6">I-0</strain>
    </source>
</reference>
<dbReference type="eggNOG" id="COG0346">
    <property type="taxonomic scope" value="Bacteria"/>
</dbReference>
<proteinExistence type="inferred from homology"/>
<dbReference type="HOGENOM" id="CLU_046006_15_0_0"/>
<dbReference type="GO" id="GO:0046677">
    <property type="term" value="P:response to antibiotic"/>
    <property type="evidence" value="ECO:0007669"/>
    <property type="project" value="UniProtKB-KW"/>
</dbReference>